<dbReference type="CDD" id="cd04301">
    <property type="entry name" value="NAT_SF"/>
    <property type="match status" value="1"/>
</dbReference>
<dbReference type="EMBL" id="DF849315">
    <property type="protein sequence ID" value="GAT56540.1"/>
    <property type="molecule type" value="Genomic_DNA"/>
</dbReference>
<evidence type="ECO:0000313" key="3">
    <source>
        <dbReference type="Proteomes" id="UP000815677"/>
    </source>
</evidence>
<evidence type="ECO:0000313" key="2">
    <source>
        <dbReference type="EMBL" id="GAT56540.1"/>
    </source>
</evidence>
<feature type="domain" description="N-acetyltransferase" evidence="1">
    <location>
        <begin position="3"/>
        <end position="189"/>
    </location>
</feature>
<keyword evidence="3" id="KW-1185">Reference proteome</keyword>
<dbReference type="Gene3D" id="3.40.630.30">
    <property type="match status" value="1"/>
</dbReference>
<evidence type="ECO:0000259" key="1">
    <source>
        <dbReference type="PROSITE" id="PS51186"/>
    </source>
</evidence>
<dbReference type="SUPFAM" id="SSF55729">
    <property type="entry name" value="Acyl-CoA N-acyltransferases (Nat)"/>
    <property type="match status" value="1"/>
</dbReference>
<sequence>MTITLRDYTKTDFEPMVNAFDARIAWLTSKGHTGQWGSEPLAEERVVEMRALMAPEHAAAGVRGWVAEDSENGTSAGWLVVTPMRSEYVPGPTEDQEEDKPGKECWLKLLLVNPEFGGRKVGDLLLEQAAKYAREDGAVWLRLDCWRGPEGQDGLVRYYESKGFTKVRPFVAPGRREKEWAGQLLEMKI</sequence>
<protein>
    <submittedName>
        <fullName evidence="2">N-acetyltransferase GCN5</fullName>
    </submittedName>
</protein>
<proteinExistence type="predicted"/>
<dbReference type="Proteomes" id="UP000815677">
    <property type="component" value="Unassembled WGS sequence"/>
</dbReference>
<gene>
    <name evidence="2" type="ORF">MCHLO_13184</name>
</gene>
<dbReference type="Pfam" id="PF00583">
    <property type="entry name" value="Acetyltransf_1"/>
    <property type="match status" value="1"/>
</dbReference>
<dbReference type="PROSITE" id="PS51186">
    <property type="entry name" value="GNAT"/>
    <property type="match status" value="1"/>
</dbReference>
<reference evidence="2" key="1">
    <citation type="submission" date="2014-09" db="EMBL/GenBank/DDBJ databases">
        <title>Genome sequence of the luminous mushroom Mycena chlorophos for searching fungal bioluminescence genes.</title>
        <authorList>
            <person name="Tanaka Y."/>
            <person name="Kasuga D."/>
            <person name="Oba Y."/>
            <person name="Hase S."/>
            <person name="Sato K."/>
            <person name="Oba Y."/>
            <person name="Sakakibara Y."/>
        </authorList>
    </citation>
    <scope>NUCLEOTIDE SEQUENCE</scope>
</reference>
<dbReference type="InterPro" id="IPR016181">
    <property type="entry name" value="Acyl_CoA_acyltransferase"/>
</dbReference>
<dbReference type="InterPro" id="IPR000182">
    <property type="entry name" value="GNAT_dom"/>
</dbReference>
<accession>A0ABQ0LZK5</accession>
<name>A0ABQ0LZK5_MYCCL</name>
<organism evidence="2 3">
    <name type="scientific">Mycena chlorophos</name>
    <name type="common">Agaric fungus</name>
    <name type="synonym">Agaricus chlorophos</name>
    <dbReference type="NCBI Taxonomy" id="658473"/>
    <lineage>
        <taxon>Eukaryota</taxon>
        <taxon>Fungi</taxon>
        <taxon>Dikarya</taxon>
        <taxon>Basidiomycota</taxon>
        <taxon>Agaricomycotina</taxon>
        <taxon>Agaricomycetes</taxon>
        <taxon>Agaricomycetidae</taxon>
        <taxon>Agaricales</taxon>
        <taxon>Marasmiineae</taxon>
        <taxon>Mycenaceae</taxon>
        <taxon>Mycena</taxon>
    </lineage>
</organism>